<reference evidence="2 3" key="1">
    <citation type="submission" date="2013-08" db="EMBL/GenBank/DDBJ databases">
        <title>Genome sequencing of Cellulomonas bogoriensis 69B4.</title>
        <authorList>
            <person name="Chen F."/>
            <person name="Li Y."/>
            <person name="Wang G."/>
        </authorList>
    </citation>
    <scope>NUCLEOTIDE SEQUENCE [LARGE SCALE GENOMIC DNA]</scope>
    <source>
        <strain evidence="2 3">69B4</strain>
    </source>
</reference>
<protein>
    <submittedName>
        <fullName evidence="2">Uncharacterized protein</fullName>
    </submittedName>
</protein>
<dbReference type="EMBL" id="AXCZ01000185">
    <property type="protein sequence ID" value="KGM09518.1"/>
    <property type="molecule type" value="Genomic_DNA"/>
</dbReference>
<name>A0A0A0BLX1_9CELL</name>
<evidence type="ECO:0000313" key="3">
    <source>
        <dbReference type="Proteomes" id="UP000054314"/>
    </source>
</evidence>
<sequence length="235" mass="24648">MVVAAVVVVAVAVWAFAFDGLGLRQDAEPTSAPDPTATEPAQTPEPVEPEQEDPEPTEDGSDADQAPPLGDLLLPAEEEPREVEDGPTAWVLPADCEAVTPQDPTAMVTARDGTGEFEAQIDVQQIAAFADGDALAQEWERAVQALEACSTDSDLVSTEALDIPDETIGISAYFGDGEGGATPFGTYATLGQRGNLMMLITVEGGEGTPETGRDQIVERTLQAWEVLCSDENAGC</sequence>
<proteinExistence type="predicted"/>
<feature type="compositionally biased region" description="Acidic residues" evidence="1">
    <location>
        <begin position="47"/>
        <end position="62"/>
    </location>
</feature>
<dbReference type="AlphaFoldDB" id="A0A0A0BLX1"/>
<accession>A0A0A0BLX1</accession>
<comment type="caution">
    <text evidence="2">The sequence shown here is derived from an EMBL/GenBank/DDBJ whole genome shotgun (WGS) entry which is preliminary data.</text>
</comment>
<evidence type="ECO:0000256" key="1">
    <source>
        <dbReference type="SAM" id="MobiDB-lite"/>
    </source>
</evidence>
<feature type="region of interest" description="Disordered" evidence="1">
    <location>
        <begin position="26"/>
        <end position="71"/>
    </location>
</feature>
<organism evidence="2 3">
    <name type="scientific">Cellulomonas bogoriensis 69B4 = DSM 16987</name>
    <dbReference type="NCBI Taxonomy" id="1386082"/>
    <lineage>
        <taxon>Bacteria</taxon>
        <taxon>Bacillati</taxon>
        <taxon>Actinomycetota</taxon>
        <taxon>Actinomycetes</taxon>
        <taxon>Micrococcales</taxon>
        <taxon>Cellulomonadaceae</taxon>
        <taxon>Cellulomonas</taxon>
    </lineage>
</organism>
<keyword evidence="3" id="KW-1185">Reference proteome</keyword>
<feature type="compositionally biased region" description="Low complexity" evidence="1">
    <location>
        <begin position="33"/>
        <end position="45"/>
    </location>
</feature>
<gene>
    <name evidence="2" type="ORF">N869_02060</name>
</gene>
<evidence type="ECO:0000313" key="2">
    <source>
        <dbReference type="EMBL" id="KGM09518.1"/>
    </source>
</evidence>
<dbReference type="Proteomes" id="UP000054314">
    <property type="component" value="Unassembled WGS sequence"/>
</dbReference>